<accession>A0A1J5R881</accession>
<sequence>MTGVTGLGPWPGADVREAQAVVVGDLTSAPEGVEGLPFAVNPVDRGPWAGPLGRAAALLVDMPTELGVHGWMLADRPGRDLDRARAAVREDLDALAVAAYQYAGRLVVPVVGPLTLAATLYLARGDRVLADSGALRELGESLGAGVAAHVARVRGLMPSARVVVVLDEVDLVAALRGAVPSFSGRTTLRPVPPPVAAEMLRGVLDSVRSGSGSQTVVEVVVDVGAAWTTVGTVVSAGADGVVLAVEQTDRQGWDRVAETVEGGVALWAAIPGRREARTRAAATAGAAVQARVLTEPWRQVGLPASRLAEVVLVAESSTSRGTSARGTDRARQDLADLLDVARLLAEAAAG</sequence>
<dbReference type="EMBL" id="MLJW01000380">
    <property type="protein sequence ID" value="OIQ88247.1"/>
    <property type="molecule type" value="Genomic_DNA"/>
</dbReference>
<name>A0A1J5R881_9ZZZZ</name>
<organism evidence="1">
    <name type="scientific">mine drainage metagenome</name>
    <dbReference type="NCBI Taxonomy" id="410659"/>
    <lineage>
        <taxon>unclassified sequences</taxon>
        <taxon>metagenomes</taxon>
        <taxon>ecological metagenomes</taxon>
    </lineage>
</organism>
<comment type="caution">
    <text evidence="1">The sequence shown here is derived from an EMBL/GenBank/DDBJ whole genome shotgun (WGS) entry which is preliminary data.</text>
</comment>
<evidence type="ECO:0000313" key="1">
    <source>
        <dbReference type="EMBL" id="OIQ88247.1"/>
    </source>
</evidence>
<protein>
    <submittedName>
        <fullName evidence="1">Uncharacterized protein</fullName>
    </submittedName>
</protein>
<reference evidence="1" key="1">
    <citation type="submission" date="2016-10" db="EMBL/GenBank/DDBJ databases">
        <title>Sequence of Gallionella enrichment culture.</title>
        <authorList>
            <person name="Poehlein A."/>
            <person name="Muehling M."/>
            <person name="Daniel R."/>
        </authorList>
    </citation>
    <scope>NUCLEOTIDE SEQUENCE</scope>
</reference>
<proteinExistence type="predicted"/>
<gene>
    <name evidence="1" type="ORF">GALL_298640</name>
</gene>
<dbReference type="AlphaFoldDB" id="A0A1J5R881"/>